<evidence type="ECO:0000256" key="9">
    <source>
        <dbReference type="ARBA" id="ARBA00023136"/>
    </source>
</evidence>
<comment type="pathway">
    <text evidence="2">Protein modification; protein glycosylation.</text>
</comment>
<dbReference type="UniPathway" id="UPA00378"/>
<comment type="similarity">
    <text evidence="3 12">Belongs to the glycosyltransferase 22 family.</text>
</comment>
<evidence type="ECO:0000256" key="10">
    <source>
        <dbReference type="ARBA" id="ARBA00044721"/>
    </source>
</evidence>
<feature type="transmembrane region" description="Helical" evidence="12">
    <location>
        <begin position="31"/>
        <end position="50"/>
    </location>
</feature>
<feature type="transmembrane region" description="Helical" evidence="12">
    <location>
        <begin position="290"/>
        <end position="310"/>
    </location>
</feature>
<sequence>MLLTSGKDDCISFPHEYLRQMTQLLMRGRRAEVVVAFVMTVYLFTCPYSKVEESFNMQATHDLLLFGLPNVNKFDHLEFPGVVPRTFLGSLAVASISQPALWLFQLVKAPKFYMQLVTRWVLGLMTLSGLFFFSDSVGMRYGRDVSRFLLLICACQFHLLFYMTRTLPNVYALALVLFGLGFWLRRKLPYTISLFTFATVVFRGDTVLLFAPLVLSMLLSRHISVFQIVKWGLLAGIVSLFITVTIDSFFWKRWLWPEGEVLWFNTIENRSSEWGVSPPLWYYTSALPRALQWTLLLIPVGLSTLFPMLLQSRSLNAVRWALKTAPIFDWSVVTLAWPVFIYLGLFSLLPHKELRFIFNAIPIINMVSAVGLAKLYRNKNKAYLPFVGAIFCLVLTGFGSLFMLSAARSNYPGGEAFKYLHHFAFNDREMPRSVHIDVPAAMTGVSRFGEEFAAWRYSKNESVTTIDHLTQFDYLLTAKDPTLLKRDFRYIASFDVFEGIQLINHRVTFKTKKLVSLMRKNTIIPGSTIQGDTEY</sequence>
<evidence type="ECO:0000256" key="2">
    <source>
        <dbReference type="ARBA" id="ARBA00004922"/>
    </source>
</evidence>
<evidence type="ECO:0000256" key="1">
    <source>
        <dbReference type="ARBA" id="ARBA00004477"/>
    </source>
</evidence>
<keyword evidence="14" id="KW-1185">Reference proteome</keyword>
<dbReference type="GO" id="GO:0005789">
    <property type="term" value="C:endoplasmic reticulum membrane"/>
    <property type="evidence" value="ECO:0007669"/>
    <property type="project" value="UniProtKB-SubCell"/>
</dbReference>
<dbReference type="GO" id="GO:0052917">
    <property type="term" value="F:dol-P-Man:Man(7)GlcNAc(2)-PP-Dol alpha-1,6-mannosyltransferase activity"/>
    <property type="evidence" value="ECO:0007669"/>
    <property type="project" value="UniProtKB-EC"/>
</dbReference>
<feature type="transmembrane region" description="Helical" evidence="12">
    <location>
        <begin position="356"/>
        <end position="376"/>
    </location>
</feature>
<evidence type="ECO:0000256" key="6">
    <source>
        <dbReference type="ARBA" id="ARBA00022692"/>
    </source>
</evidence>
<feature type="transmembrane region" description="Helical" evidence="12">
    <location>
        <begin position="170"/>
        <end position="186"/>
    </location>
</feature>
<keyword evidence="7 12" id="KW-0256">Endoplasmic reticulum</keyword>
<evidence type="ECO:0000256" key="12">
    <source>
        <dbReference type="RuleBase" id="RU363075"/>
    </source>
</evidence>
<keyword evidence="6 12" id="KW-0812">Transmembrane</keyword>
<evidence type="ECO:0000313" key="13">
    <source>
        <dbReference type="EMBL" id="CEG35526.1"/>
    </source>
</evidence>
<feature type="transmembrane region" description="Helical" evidence="12">
    <location>
        <begin position="87"/>
        <end position="104"/>
    </location>
</feature>
<keyword evidence="5" id="KW-0808">Transferase</keyword>
<evidence type="ECO:0000256" key="5">
    <source>
        <dbReference type="ARBA" id="ARBA00022679"/>
    </source>
</evidence>
<evidence type="ECO:0000256" key="11">
    <source>
        <dbReference type="ARBA" id="ARBA00048899"/>
    </source>
</evidence>
<keyword evidence="9 12" id="KW-0472">Membrane</keyword>
<dbReference type="InterPro" id="IPR005599">
    <property type="entry name" value="GPI_mannosylTrfase"/>
</dbReference>
<dbReference type="STRING" id="4781.A0A0P1A5W6"/>
<dbReference type="OMA" id="WWVEVRM"/>
<accession>A0A0P1A5W6</accession>
<feature type="transmembrane region" description="Helical" evidence="12">
    <location>
        <begin position="145"/>
        <end position="163"/>
    </location>
</feature>
<comment type="function">
    <text evidence="10">Mannosyltransferase that operates in the biosynthetic pathway of dolichol-linked oligosaccharides, the glycan precursors employed in protein asparagine (N)-glycosylation. The assembly of dolichol-linked oligosaccharides begins on the cytosolic side of the endoplasmic reticulum membrane and finishes in its lumen. The sequential addition of sugars to dolichol pyrophosphate produces dolichol-linked oligosaccharides containing fourteen sugars, including two GlcNAcs, nine mannoses and three glucoses. Once assembled, the oligosaccharide is transferred from the lipid to nascent proteins by oligosaccharyltransferases. In the lumen of the endoplasmic reticulum, adds the eighth mannose residue in an alpha-1,6 linkage onto Man(7)GlcNAc(2)-PP-dolichol to produce Man(8)GlcNAc(2)-PP-dolichol.</text>
</comment>
<evidence type="ECO:0000256" key="7">
    <source>
        <dbReference type="ARBA" id="ARBA00022824"/>
    </source>
</evidence>
<protein>
    <recommendedName>
        <fullName evidence="12">Mannosyltransferase</fullName>
        <ecNumber evidence="12">2.4.1.-</ecNumber>
    </recommendedName>
</protein>
<dbReference type="Proteomes" id="UP000054928">
    <property type="component" value="Unassembled WGS sequence"/>
</dbReference>
<keyword evidence="8 12" id="KW-1133">Transmembrane helix</keyword>
<proteinExistence type="inferred from homology"/>
<dbReference type="PANTHER" id="PTHR22760">
    <property type="entry name" value="GLYCOSYLTRANSFERASE"/>
    <property type="match status" value="1"/>
</dbReference>
<feature type="transmembrane region" description="Helical" evidence="12">
    <location>
        <begin position="383"/>
        <end position="404"/>
    </location>
</feature>
<dbReference type="OrthoDB" id="19039at2759"/>
<evidence type="ECO:0000256" key="3">
    <source>
        <dbReference type="ARBA" id="ARBA00007063"/>
    </source>
</evidence>
<dbReference type="GeneID" id="36406458"/>
<dbReference type="RefSeq" id="XP_024571895.1">
    <property type="nucleotide sequence ID" value="XM_024725159.1"/>
</dbReference>
<dbReference type="PANTHER" id="PTHR22760:SF1">
    <property type="entry name" value="DOL-P-MAN:MAN(7)GLCNAC(2)-PP-DOL ALPHA-1,6-MANNOSYLTRANSFERASE"/>
    <property type="match status" value="1"/>
</dbReference>
<dbReference type="EMBL" id="CCYD01000053">
    <property type="protein sequence ID" value="CEG35526.1"/>
    <property type="molecule type" value="Genomic_DNA"/>
</dbReference>
<comment type="catalytic activity">
    <reaction evidence="11">
        <text>an alpha-D-Man-(1-&gt;2)-alpha-D-Man-(1-&gt;2)-alpha-D-Man-(1-&gt;3)-[alpha-D-Man-(1-&gt;2)-alpha-D-Man-(1-&gt;3)-alpha-D-Man-(1-&gt;6)]-beta-D-Man-(1-&gt;4)-beta-D-GlcNAc-(1-&gt;4)-alpha-D-GlcNAc-diphospho-di-trans,poly-cis-dolichol + a di-trans,poly-cis-dolichyl beta-D-mannosyl phosphate = an alpha-D-Man-(1-&gt;2)-alpha-D-Man-(1-&gt;2)-alpha-D-Man-(1-&gt;3)-[alpha-D-Man-(1-&gt;2)-alpha-D-Man-(1-&gt;3)-[alpha-D-Man-(1-&gt;6)]-alpha-D-Man-(1-&gt;6)]-beta-D-Man-(1-&gt;4)-beta-D-GlcNAc-(1-&gt;4)-alpha-D-GlcNAc-diphospho-di-trans,poly-cis-dolichol + a di-trans,poly-cis-dolichyl phosphate + H(+)</text>
        <dbReference type="Rhea" id="RHEA:29535"/>
        <dbReference type="Rhea" id="RHEA-COMP:19498"/>
        <dbReference type="Rhea" id="RHEA-COMP:19501"/>
        <dbReference type="Rhea" id="RHEA-COMP:19518"/>
        <dbReference type="Rhea" id="RHEA-COMP:19519"/>
        <dbReference type="ChEBI" id="CHEBI:15378"/>
        <dbReference type="ChEBI" id="CHEBI:57683"/>
        <dbReference type="ChEBI" id="CHEBI:58211"/>
        <dbReference type="ChEBI" id="CHEBI:132517"/>
        <dbReference type="ChEBI" id="CHEBI:132519"/>
        <dbReference type="EC" id="2.4.1.260"/>
    </reaction>
    <physiologicalReaction direction="left-to-right" evidence="11">
        <dbReference type="Rhea" id="RHEA:29536"/>
    </physiologicalReaction>
</comment>
<feature type="transmembrane region" description="Helical" evidence="12">
    <location>
        <begin position="231"/>
        <end position="251"/>
    </location>
</feature>
<reference evidence="14" key="1">
    <citation type="submission" date="2014-09" db="EMBL/GenBank/DDBJ databases">
        <authorList>
            <person name="Sharma Rahul"/>
            <person name="Thines Marco"/>
        </authorList>
    </citation>
    <scope>NUCLEOTIDE SEQUENCE [LARGE SCALE GENOMIC DNA]</scope>
</reference>
<evidence type="ECO:0000256" key="4">
    <source>
        <dbReference type="ARBA" id="ARBA00022676"/>
    </source>
</evidence>
<dbReference type="EC" id="2.4.1.-" evidence="12"/>
<evidence type="ECO:0000313" key="14">
    <source>
        <dbReference type="Proteomes" id="UP000054928"/>
    </source>
</evidence>
<dbReference type="AlphaFoldDB" id="A0A0P1A5W6"/>
<name>A0A0P1A5W6_PLAHL</name>
<evidence type="ECO:0000256" key="8">
    <source>
        <dbReference type="ARBA" id="ARBA00022989"/>
    </source>
</evidence>
<feature type="transmembrane region" description="Helical" evidence="12">
    <location>
        <begin position="330"/>
        <end position="350"/>
    </location>
</feature>
<comment type="subcellular location">
    <subcellularLocation>
        <location evidence="1 12">Endoplasmic reticulum membrane</location>
        <topology evidence="1 12">Multi-pass membrane protein</topology>
    </subcellularLocation>
</comment>
<keyword evidence="4 12" id="KW-0328">Glycosyltransferase</keyword>
<dbReference type="Pfam" id="PF03901">
    <property type="entry name" value="Glyco_transf_22"/>
    <property type="match status" value="1"/>
</dbReference>
<feature type="transmembrane region" description="Helical" evidence="12">
    <location>
        <begin position="116"/>
        <end position="133"/>
    </location>
</feature>
<dbReference type="GO" id="GO:0006487">
    <property type="term" value="P:protein N-linked glycosylation"/>
    <property type="evidence" value="ECO:0007669"/>
    <property type="project" value="TreeGrafter"/>
</dbReference>
<feature type="transmembrane region" description="Helical" evidence="12">
    <location>
        <begin position="192"/>
        <end position="219"/>
    </location>
</feature>
<organism evidence="13 14">
    <name type="scientific">Plasmopara halstedii</name>
    <name type="common">Downy mildew of sunflower</name>
    <dbReference type="NCBI Taxonomy" id="4781"/>
    <lineage>
        <taxon>Eukaryota</taxon>
        <taxon>Sar</taxon>
        <taxon>Stramenopiles</taxon>
        <taxon>Oomycota</taxon>
        <taxon>Peronosporomycetes</taxon>
        <taxon>Peronosporales</taxon>
        <taxon>Peronosporaceae</taxon>
        <taxon>Plasmopara</taxon>
    </lineage>
</organism>